<dbReference type="EMBL" id="CAJVPJ010000469">
    <property type="protein sequence ID" value="CAG8528137.1"/>
    <property type="molecule type" value="Genomic_DNA"/>
</dbReference>
<dbReference type="AlphaFoldDB" id="A0A9N9AF15"/>
<evidence type="ECO:0000313" key="1">
    <source>
        <dbReference type="EMBL" id="CAG8528137.1"/>
    </source>
</evidence>
<dbReference type="Proteomes" id="UP000789572">
    <property type="component" value="Unassembled WGS sequence"/>
</dbReference>
<protein>
    <submittedName>
        <fullName evidence="1">4533_t:CDS:1</fullName>
    </submittedName>
</protein>
<sequence>MANEPMKLGSVLLEPFRLKIPIEAEVYKLEAGVIVDNYFIDADIVHATAGTFGARCIAAIPEI</sequence>
<feature type="non-terminal residue" evidence="1">
    <location>
        <position position="63"/>
    </location>
</feature>
<proteinExistence type="predicted"/>
<reference evidence="1" key="1">
    <citation type="submission" date="2021-06" db="EMBL/GenBank/DDBJ databases">
        <authorList>
            <person name="Kallberg Y."/>
            <person name="Tangrot J."/>
            <person name="Rosling A."/>
        </authorList>
    </citation>
    <scope>NUCLEOTIDE SEQUENCE</scope>
    <source>
        <strain evidence="1">IA702</strain>
    </source>
</reference>
<comment type="caution">
    <text evidence="1">The sequence shown here is derived from an EMBL/GenBank/DDBJ whole genome shotgun (WGS) entry which is preliminary data.</text>
</comment>
<gene>
    <name evidence="1" type="ORF">POCULU_LOCUS3921</name>
</gene>
<evidence type="ECO:0000313" key="2">
    <source>
        <dbReference type="Proteomes" id="UP000789572"/>
    </source>
</evidence>
<accession>A0A9N9AF15</accession>
<keyword evidence="2" id="KW-1185">Reference proteome</keyword>
<organism evidence="1 2">
    <name type="scientific">Paraglomus occultum</name>
    <dbReference type="NCBI Taxonomy" id="144539"/>
    <lineage>
        <taxon>Eukaryota</taxon>
        <taxon>Fungi</taxon>
        <taxon>Fungi incertae sedis</taxon>
        <taxon>Mucoromycota</taxon>
        <taxon>Glomeromycotina</taxon>
        <taxon>Glomeromycetes</taxon>
        <taxon>Paraglomerales</taxon>
        <taxon>Paraglomeraceae</taxon>
        <taxon>Paraglomus</taxon>
    </lineage>
</organism>
<feature type="non-terminal residue" evidence="1">
    <location>
        <position position="1"/>
    </location>
</feature>
<name>A0A9N9AF15_9GLOM</name>